<keyword evidence="2" id="KW-1133">Transmembrane helix</keyword>
<evidence type="ECO:0000313" key="3">
    <source>
        <dbReference type="EMBL" id="CAB3985507.1"/>
    </source>
</evidence>
<dbReference type="OrthoDB" id="5947076at2759"/>
<proteinExistence type="predicted"/>
<evidence type="ECO:0000313" key="4">
    <source>
        <dbReference type="Proteomes" id="UP001152795"/>
    </source>
</evidence>
<evidence type="ECO:0000256" key="2">
    <source>
        <dbReference type="SAM" id="Phobius"/>
    </source>
</evidence>
<feature type="transmembrane region" description="Helical" evidence="2">
    <location>
        <begin position="70"/>
        <end position="91"/>
    </location>
</feature>
<name>A0A6S7GBP1_PARCT</name>
<gene>
    <name evidence="3" type="ORF">PACLA_8A035192</name>
</gene>
<dbReference type="EMBL" id="CACRXK020000880">
    <property type="protein sequence ID" value="CAB3985507.1"/>
    <property type="molecule type" value="Genomic_DNA"/>
</dbReference>
<protein>
    <submittedName>
        <fullName evidence="3">Uncharacterized protein</fullName>
    </submittedName>
</protein>
<feature type="compositionally biased region" description="Basic and acidic residues" evidence="1">
    <location>
        <begin position="15"/>
        <end position="31"/>
    </location>
</feature>
<organism evidence="3 4">
    <name type="scientific">Paramuricea clavata</name>
    <name type="common">Red gorgonian</name>
    <name type="synonym">Violescent sea-whip</name>
    <dbReference type="NCBI Taxonomy" id="317549"/>
    <lineage>
        <taxon>Eukaryota</taxon>
        <taxon>Metazoa</taxon>
        <taxon>Cnidaria</taxon>
        <taxon>Anthozoa</taxon>
        <taxon>Octocorallia</taxon>
        <taxon>Malacalcyonacea</taxon>
        <taxon>Plexauridae</taxon>
        <taxon>Paramuricea</taxon>
    </lineage>
</organism>
<keyword evidence="2" id="KW-0812">Transmembrane</keyword>
<comment type="caution">
    <text evidence="3">The sequence shown here is derived from an EMBL/GenBank/DDBJ whole genome shotgun (WGS) entry which is preliminary data.</text>
</comment>
<keyword evidence="2" id="KW-0472">Membrane</keyword>
<keyword evidence="4" id="KW-1185">Reference proteome</keyword>
<feature type="region of interest" description="Disordered" evidence="1">
    <location>
        <begin position="1"/>
        <end position="35"/>
    </location>
</feature>
<reference evidence="3" key="1">
    <citation type="submission" date="2020-04" db="EMBL/GenBank/DDBJ databases">
        <authorList>
            <person name="Alioto T."/>
            <person name="Alioto T."/>
            <person name="Gomez Garrido J."/>
        </authorList>
    </citation>
    <scope>NUCLEOTIDE SEQUENCE</scope>
    <source>
        <strain evidence="3">A484AB</strain>
    </source>
</reference>
<sequence length="113" mass="12816">MPTRRPRSNMEDESAVERPQEDNNESSDDHGISSAVSSIYGGAKKIGSFVVPPTPDLWPDMDKVDDMVQVITYAGYALISFGVIGSAFFALKTTRELAQWRTWLKFRKFGRRW</sequence>
<dbReference type="Proteomes" id="UP001152795">
    <property type="component" value="Unassembled WGS sequence"/>
</dbReference>
<evidence type="ECO:0000256" key="1">
    <source>
        <dbReference type="SAM" id="MobiDB-lite"/>
    </source>
</evidence>
<dbReference type="AlphaFoldDB" id="A0A6S7GBP1"/>
<accession>A0A6S7GBP1</accession>